<accession>A0A0F9RBE5</accession>
<dbReference type="EMBL" id="LAZR01001314">
    <property type="protein sequence ID" value="KKN46742.1"/>
    <property type="molecule type" value="Genomic_DNA"/>
</dbReference>
<sequence>MIARGMKAHTNLQAQGGTAIFDFLKRREDGRKITFRFSDGYVRDSLRRSNDRTSKFAMIDVDTIGRLSTPKQILFYTRAVMAQGSTFPMFTLPWSAERTAPWRDVKRSWLSAAERLSKLLGQDYLLEPMVDAETDEVSRVKVKIVKKVSAWGPEKLFPRQADQSVCAVISGKARSLSKSELQERRKWTRADSP</sequence>
<reference evidence="1" key="1">
    <citation type="journal article" date="2015" name="Nature">
        <title>Complex archaea that bridge the gap between prokaryotes and eukaryotes.</title>
        <authorList>
            <person name="Spang A."/>
            <person name="Saw J.H."/>
            <person name="Jorgensen S.L."/>
            <person name="Zaremba-Niedzwiedzka K."/>
            <person name="Martijn J."/>
            <person name="Lind A.E."/>
            <person name="van Eijk R."/>
            <person name="Schleper C."/>
            <person name="Guy L."/>
            <person name="Ettema T.J."/>
        </authorList>
    </citation>
    <scope>NUCLEOTIDE SEQUENCE</scope>
</reference>
<evidence type="ECO:0000313" key="1">
    <source>
        <dbReference type="EMBL" id="KKN46742.1"/>
    </source>
</evidence>
<proteinExistence type="predicted"/>
<protein>
    <submittedName>
        <fullName evidence="1">Uncharacterized protein</fullName>
    </submittedName>
</protein>
<dbReference type="AlphaFoldDB" id="A0A0F9RBE5"/>
<comment type="caution">
    <text evidence="1">The sequence shown here is derived from an EMBL/GenBank/DDBJ whole genome shotgun (WGS) entry which is preliminary data.</text>
</comment>
<organism evidence="1">
    <name type="scientific">marine sediment metagenome</name>
    <dbReference type="NCBI Taxonomy" id="412755"/>
    <lineage>
        <taxon>unclassified sequences</taxon>
        <taxon>metagenomes</taxon>
        <taxon>ecological metagenomes</taxon>
    </lineage>
</organism>
<gene>
    <name evidence="1" type="ORF">LCGC14_0670110</name>
</gene>
<name>A0A0F9RBE5_9ZZZZ</name>